<evidence type="ECO:0000313" key="3">
    <source>
        <dbReference type="EMBL" id="XBV84073.1"/>
    </source>
</evidence>
<name>A0AAU7U6W0_9DEIO</name>
<dbReference type="SUPFAM" id="SSF53474">
    <property type="entry name" value="alpha/beta-Hydrolases"/>
    <property type="match status" value="1"/>
</dbReference>
<geneLocation type="plasmid" evidence="3">
    <name>pDson03</name>
</geneLocation>
<dbReference type="Pfam" id="PF00561">
    <property type="entry name" value="Abhydrolase_1"/>
    <property type="match status" value="1"/>
</dbReference>
<accession>A0AAU7U6W0</accession>
<dbReference type="PRINTS" id="PR00111">
    <property type="entry name" value="ABHYDROLASE"/>
</dbReference>
<evidence type="ECO:0000256" key="1">
    <source>
        <dbReference type="SAM" id="MobiDB-lite"/>
    </source>
</evidence>
<dbReference type="GO" id="GO:0016787">
    <property type="term" value="F:hydrolase activity"/>
    <property type="evidence" value="ECO:0007669"/>
    <property type="project" value="UniProtKB-KW"/>
</dbReference>
<feature type="region of interest" description="Disordered" evidence="1">
    <location>
        <begin position="64"/>
        <end position="83"/>
    </location>
</feature>
<evidence type="ECO:0000259" key="2">
    <source>
        <dbReference type="Pfam" id="PF00561"/>
    </source>
</evidence>
<organism evidence="3">
    <name type="scientific">Deinococcus sonorensis KR-87</name>
    <dbReference type="NCBI Taxonomy" id="694439"/>
    <lineage>
        <taxon>Bacteria</taxon>
        <taxon>Thermotogati</taxon>
        <taxon>Deinococcota</taxon>
        <taxon>Deinococci</taxon>
        <taxon>Deinococcales</taxon>
        <taxon>Deinococcaceae</taxon>
        <taxon>Deinococcus</taxon>
    </lineage>
</organism>
<dbReference type="AlphaFoldDB" id="A0AAU7U6W0"/>
<keyword evidence="3" id="KW-0614">Plasmid</keyword>
<dbReference type="Gene3D" id="3.40.50.1820">
    <property type="entry name" value="alpha/beta hydrolase"/>
    <property type="match status" value="1"/>
</dbReference>
<proteinExistence type="predicted"/>
<keyword evidence="3" id="KW-0378">Hydrolase</keyword>
<dbReference type="KEGG" id="dsc:ABOD76_05130"/>
<reference evidence="3" key="1">
    <citation type="submission" date="2024-06" db="EMBL/GenBank/DDBJ databases">
        <title>Draft Genome Sequence of Deinococcus sonorensis Type Strain KR-87, a Biofilm Producing Representative of the Genus Deinococcus.</title>
        <authorList>
            <person name="Boren L.S."/>
            <person name="Grosso R.A."/>
            <person name="Hugenberg-Cox A.N."/>
            <person name="Hill J.T.E."/>
            <person name="Albert C.M."/>
            <person name="Tuohy J.M."/>
        </authorList>
    </citation>
    <scope>NUCLEOTIDE SEQUENCE</scope>
    <source>
        <strain evidence="3">KR-87</strain>
        <plasmid evidence="3">pDson03</plasmid>
    </source>
</reference>
<dbReference type="EMBL" id="CP158298">
    <property type="protein sequence ID" value="XBV84073.1"/>
    <property type="molecule type" value="Genomic_DNA"/>
</dbReference>
<dbReference type="InterPro" id="IPR000073">
    <property type="entry name" value="AB_hydrolase_1"/>
</dbReference>
<dbReference type="PANTHER" id="PTHR43329">
    <property type="entry name" value="EPOXIDE HYDROLASE"/>
    <property type="match status" value="1"/>
</dbReference>
<dbReference type="RefSeq" id="WP_350242074.1">
    <property type="nucleotide sequence ID" value="NZ_CP158298.1"/>
</dbReference>
<gene>
    <name evidence="3" type="ORF">ABOD76_05130</name>
</gene>
<protein>
    <submittedName>
        <fullName evidence="3">Alpha/beta hydrolase</fullName>
    </submittedName>
</protein>
<dbReference type="InterPro" id="IPR029058">
    <property type="entry name" value="AB_hydrolase_fold"/>
</dbReference>
<feature type="domain" description="AB hydrolase-1" evidence="2">
    <location>
        <begin position="26"/>
        <end position="269"/>
    </location>
</feature>
<sequence length="291" mass="33286">MFQDFALEMIELPEATLRVRHGGSGPPLLLWHGHPRTHTTWHRVAPMLAQHFTVVCPDLRGFGRSSKPADQPHHEGSSKRAKARDSVALMRHLGFETFNLAGHDRGSYTAFRTAMDHPGVVTRLAVLDSVPLLEALERCDAKFAQAWWHWFFFAQPEKPERAILQDPNAWYRHSPTMATEMGPGNYEDYQWAIHDPETVHGMVEDYRAGLTIDQQHDREDRTAGRRLQCPTLVLWSEQDDLAELYGDVLNVWRPWTTELSGHSIASGHHMAEEAPDQVAETLINFFLDQQR</sequence>